<proteinExistence type="inferred from homology"/>
<feature type="active site" description="Cysteine persulfide intermediate" evidence="11">
    <location>
        <position position="457"/>
    </location>
</feature>
<reference evidence="14" key="1">
    <citation type="submission" date="2023-07" db="EMBL/GenBank/DDBJ databases">
        <title>Genome content predicts the carbon catabolic preferences of heterotrophic bacteria.</title>
        <authorList>
            <person name="Gralka M."/>
        </authorList>
    </citation>
    <scope>NUCLEOTIDE SEQUENCE</scope>
    <source>
        <strain evidence="14">I3M17_2</strain>
    </source>
</reference>
<accession>A0AAW7X6Q7</accession>
<keyword evidence="7 11" id="KW-0694">RNA-binding</keyword>
<dbReference type="SMART" id="SM00981">
    <property type="entry name" value="THUMP"/>
    <property type="match status" value="1"/>
</dbReference>
<keyword evidence="8 11" id="KW-0784">Thiamine biosynthesis</keyword>
<keyword evidence="10" id="KW-0676">Redox-active center</keyword>
<keyword evidence="4 11" id="KW-0808">Transferase</keyword>
<organism evidence="14 15">
    <name type="scientific">Saccharophagus degradans</name>
    <dbReference type="NCBI Taxonomy" id="86304"/>
    <lineage>
        <taxon>Bacteria</taxon>
        <taxon>Pseudomonadati</taxon>
        <taxon>Pseudomonadota</taxon>
        <taxon>Gammaproteobacteria</taxon>
        <taxon>Cellvibrionales</taxon>
        <taxon>Cellvibrionaceae</taxon>
        <taxon>Saccharophagus</taxon>
    </lineage>
</organism>
<dbReference type="PROSITE" id="PS50206">
    <property type="entry name" value="RHODANESE_3"/>
    <property type="match status" value="1"/>
</dbReference>
<sequence>MRFVVRLFPEISIKSAPVRKRWTKMLTDNLRLMAKRIHPTARVNKEWDRIEVTAKVDDPVVEGQLIDMLARTPGIANFSHVQTHPFESLHDIYELVQASWGDQLKGKTFCVRVKRTGNHDFTSTEVERYVGGGLNQNNPTGGVKLKDPDVSIGLEVKDDQVYLVTKKYQGLGGFPMGTQESVLSLISGGYDSTVASFQMIKRGLRTHYCFFNLGGREHELAVKEIAFFLWNRFGSTHRVRFISVPFEGVVGEILQKVGPSNMGVVLKRMMLRAGERIAERGGIEAMVTGEAVAQVSSQTIPNLSVIDSVTDMMVLRPLIVMDKRDIIDISRKIGAEEFSAAVPEYCGVISVKPSAKVNRAKLEAEEEKFDFSILEHALENAVVQSIDEVMDDAQELAEVELVSELPANAKVIDIRHHTEQELRPLTVEGREVLEIPFYQLSTAYAELDKAVNYYLFCDKGVMSGLHARHLLDAGYTNVGVYRP</sequence>
<evidence type="ECO:0000256" key="5">
    <source>
        <dbReference type="ARBA" id="ARBA00022741"/>
    </source>
</evidence>
<dbReference type="GO" id="GO:0052837">
    <property type="term" value="P:thiazole biosynthetic process"/>
    <property type="evidence" value="ECO:0007669"/>
    <property type="project" value="InterPro"/>
</dbReference>
<dbReference type="SUPFAM" id="SSF143437">
    <property type="entry name" value="THUMP domain-like"/>
    <property type="match status" value="1"/>
</dbReference>
<dbReference type="InterPro" id="IPR054173">
    <property type="entry name" value="ThiI_fer"/>
</dbReference>
<dbReference type="Pfam" id="PF02926">
    <property type="entry name" value="THUMP"/>
    <property type="match status" value="1"/>
</dbReference>
<dbReference type="GO" id="GO:0004810">
    <property type="term" value="F:CCA tRNA nucleotidyltransferase activity"/>
    <property type="evidence" value="ECO:0007669"/>
    <property type="project" value="InterPro"/>
</dbReference>
<comment type="function">
    <text evidence="11">Catalyzes the ATP-dependent transfer of a sulfur to tRNA to produce 4-thiouridine in position 8 of tRNAs, which functions as a near-UV photosensor. Also catalyzes the transfer of sulfur to the sulfur carrier protein ThiS, forming ThiS-thiocarboxylate. This is a step in the synthesis of thiazole, in the thiamine biosynthesis pathway. The sulfur is donated as persulfide by IscS.</text>
</comment>
<dbReference type="SUPFAM" id="SSF52821">
    <property type="entry name" value="Rhodanese/Cell cycle control phosphatase"/>
    <property type="match status" value="1"/>
</dbReference>
<keyword evidence="9" id="KW-1015">Disulfide bond</keyword>
<dbReference type="GO" id="GO:0005829">
    <property type="term" value="C:cytosol"/>
    <property type="evidence" value="ECO:0007669"/>
    <property type="project" value="TreeGrafter"/>
</dbReference>
<dbReference type="InterPro" id="IPR020536">
    <property type="entry name" value="ThiI_AANH"/>
</dbReference>
<feature type="domain" description="Rhodanese" evidence="12">
    <location>
        <begin position="405"/>
        <end position="481"/>
    </location>
</feature>
<evidence type="ECO:0000313" key="14">
    <source>
        <dbReference type="EMBL" id="MDO6422074.1"/>
    </source>
</evidence>
<evidence type="ECO:0000256" key="1">
    <source>
        <dbReference type="ARBA" id="ARBA00004496"/>
    </source>
</evidence>
<dbReference type="NCBIfam" id="TIGR00342">
    <property type="entry name" value="tRNA uracil 4-sulfurtransferase ThiI"/>
    <property type="match status" value="1"/>
</dbReference>
<evidence type="ECO:0000256" key="4">
    <source>
        <dbReference type="ARBA" id="ARBA00022679"/>
    </source>
</evidence>
<evidence type="ECO:0000256" key="10">
    <source>
        <dbReference type="ARBA" id="ARBA00023284"/>
    </source>
</evidence>
<dbReference type="AlphaFoldDB" id="A0AAW7X6Q7"/>
<comment type="catalytic activity">
    <reaction evidence="11">
        <text>[ThiS sulfur-carrier protein]-C-terminal Gly-Gly-AMP + S-sulfanyl-L-cysteinyl-[cysteine desulfurase] + AH2 = [ThiS sulfur-carrier protein]-C-terminal-Gly-aminoethanethioate + L-cysteinyl-[cysteine desulfurase] + A + AMP + 2 H(+)</text>
        <dbReference type="Rhea" id="RHEA:43340"/>
        <dbReference type="Rhea" id="RHEA-COMP:12157"/>
        <dbReference type="Rhea" id="RHEA-COMP:12158"/>
        <dbReference type="Rhea" id="RHEA-COMP:12910"/>
        <dbReference type="Rhea" id="RHEA-COMP:19908"/>
        <dbReference type="ChEBI" id="CHEBI:13193"/>
        <dbReference type="ChEBI" id="CHEBI:15378"/>
        <dbReference type="ChEBI" id="CHEBI:17499"/>
        <dbReference type="ChEBI" id="CHEBI:29950"/>
        <dbReference type="ChEBI" id="CHEBI:61963"/>
        <dbReference type="ChEBI" id="CHEBI:90618"/>
        <dbReference type="ChEBI" id="CHEBI:232372"/>
        <dbReference type="ChEBI" id="CHEBI:456215"/>
    </reaction>
</comment>
<feature type="binding site" evidence="11">
    <location>
        <begin position="185"/>
        <end position="186"/>
    </location>
    <ligand>
        <name>ATP</name>
        <dbReference type="ChEBI" id="CHEBI:30616"/>
    </ligand>
</feature>
<dbReference type="PANTHER" id="PTHR43209">
    <property type="entry name" value="TRNA SULFURTRANSFERASE"/>
    <property type="match status" value="1"/>
</dbReference>
<dbReference type="Pfam" id="PF02568">
    <property type="entry name" value="ThiI"/>
    <property type="match status" value="1"/>
</dbReference>
<dbReference type="InterPro" id="IPR049962">
    <property type="entry name" value="THUMP_ThiI"/>
</dbReference>
<dbReference type="GO" id="GO:0002937">
    <property type="term" value="P:tRNA 4-thiouridine biosynthesis"/>
    <property type="evidence" value="ECO:0007669"/>
    <property type="project" value="TreeGrafter"/>
</dbReference>
<protein>
    <recommendedName>
        <fullName evidence="11">tRNA sulfurtransferase</fullName>
        <ecNumber evidence="11">2.8.1.4</ecNumber>
    </recommendedName>
    <alternativeName>
        <fullName evidence="11">Sulfur carrier protein ThiS sulfurtransferase</fullName>
    </alternativeName>
    <alternativeName>
        <fullName evidence="11">Thiamine biosynthesis protein ThiI</fullName>
    </alternativeName>
    <alternativeName>
        <fullName evidence="11">tRNA 4-thiouridine synthase</fullName>
    </alternativeName>
</protein>
<comment type="subcellular location">
    <subcellularLocation>
        <location evidence="1 11">Cytoplasm</location>
    </subcellularLocation>
</comment>
<dbReference type="InterPro" id="IPR014729">
    <property type="entry name" value="Rossmann-like_a/b/a_fold"/>
</dbReference>
<keyword evidence="5 11" id="KW-0547">Nucleotide-binding</keyword>
<dbReference type="GO" id="GO:0009228">
    <property type="term" value="P:thiamine biosynthetic process"/>
    <property type="evidence" value="ECO:0007669"/>
    <property type="project" value="UniProtKB-KW"/>
</dbReference>
<evidence type="ECO:0000256" key="6">
    <source>
        <dbReference type="ARBA" id="ARBA00022840"/>
    </source>
</evidence>
<comment type="similarity">
    <text evidence="11">Belongs to the ThiI family.</text>
</comment>
<gene>
    <name evidence="11 14" type="primary">thiI</name>
    <name evidence="14" type="ORF">Q4521_06290</name>
</gene>
<dbReference type="InterPro" id="IPR004114">
    <property type="entry name" value="THUMP_dom"/>
</dbReference>
<feature type="domain" description="THUMP" evidence="13">
    <location>
        <begin position="63"/>
        <end position="167"/>
    </location>
</feature>
<comment type="caution">
    <text evidence="11">Lacks conserved residue(s) required for the propagation of feature annotation.</text>
</comment>
<dbReference type="GO" id="GO:0005524">
    <property type="term" value="F:ATP binding"/>
    <property type="evidence" value="ECO:0007669"/>
    <property type="project" value="UniProtKB-UniRule"/>
</dbReference>
<dbReference type="GO" id="GO:0140741">
    <property type="term" value="F:tRNA-uracil-4 sulfurtransferase activity"/>
    <property type="evidence" value="ECO:0007669"/>
    <property type="project" value="UniProtKB-EC"/>
</dbReference>
<evidence type="ECO:0000256" key="7">
    <source>
        <dbReference type="ARBA" id="ARBA00022884"/>
    </source>
</evidence>
<evidence type="ECO:0000256" key="9">
    <source>
        <dbReference type="ARBA" id="ARBA00023157"/>
    </source>
</evidence>
<dbReference type="GO" id="GO:0000049">
    <property type="term" value="F:tRNA binding"/>
    <property type="evidence" value="ECO:0007669"/>
    <property type="project" value="UniProtKB-UniRule"/>
</dbReference>
<dbReference type="RefSeq" id="WP_303491889.1">
    <property type="nucleotide sequence ID" value="NZ_JAUOPB010000004.1"/>
</dbReference>
<keyword evidence="3 11" id="KW-0820">tRNA-binding</keyword>
<comment type="caution">
    <text evidence="14">The sequence shown here is derived from an EMBL/GenBank/DDBJ whole genome shotgun (WGS) entry which is preliminary data.</text>
</comment>
<keyword evidence="6 11" id="KW-0067">ATP-binding</keyword>
<dbReference type="GO" id="GO:0009229">
    <property type="term" value="P:thiamine diphosphate biosynthetic process"/>
    <property type="evidence" value="ECO:0007669"/>
    <property type="project" value="UniProtKB-UniRule"/>
</dbReference>
<dbReference type="InterPro" id="IPR003720">
    <property type="entry name" value="tRNA_STrfase"/>
</dbReference>
<name>A0AAW7X6Q7_9GAMM</name>
<feature type="binding site" evidence="11">
    <location>
        <position position="267"/>
    </location>
    <ligand>
        <name>ATP</name>
        <dbReference type="ChEBI" id="CHEBI:30616"/>
    </ligand>
</feature>
<evidence type="ECO:0000256" key="3">
    <source>
        <dbReference type="ARBA" id="ARBA00022555"/>
    </source>
</evidence>
<dbReference type="InterPro" id="IPR049961">
    <property type="entry name" value="ThiI_N"/>
</dbReference>
<dbReference type="EC" id="2.8.1.4" evidence="11"/>
<evidence type="ECO:0000256" key="2">
    <source>
        <dbReference type="ARBA" id="ARBA00022490"/>
    </source>
</evidence>
<evidence type="ECO:0000259" key="12">
    <source>
        <dbReference type="PROSITE" id="PS50206"/>
    </source>
</evidence>
<comment type="catalytic activity">
    <reaction evidence="11">
        <text>[ThiI sulfur-carrier protein]-S-sulfanyl-L-cysteine + a uridine in tRNA + 2 reduced [2Fe-2S]-[ferredoxin] + ATP + H(+) = [ThiI sulfur-carrier protein]-L-cysteine + a 4-thiouridine in tRNA + 2 oxidized [2Fe-2S]-[ferredoxin] + AMP + diphosphate</text>
        <dbReference type="Rhea" id="RHEA:24176"/>
        <dbReference type="Rhea" id="RHEA-COMP:10000"/>
        <dbReference type="Rhea" id="RHEA-COMP:10001"/>
        <dbReference type="Rhea" id="RHEA-COMP:13337"/>
        <dbReference type="Rhea" id="RHEA-COMP:13338"/>
        <dbReference type="Rhea" id="RHEA-COMP:13339"/>
        <dbReference type="Rhea" id="RHEA-COMP:13340"/>
        <dbReference type="ChEBI" id="CHEBI:15378"/>
        <dbReference type="ChEBI" id="CHEBI:29950"/>
        <dbReference type="ChEBI" id="CHEBI:30616"/>
        <dbReference type="ChEBI" id="CHEBI:33019"/>
        <dbReference type="ChEBI" id="CHEBI:33737"/>
        <dbReference type="ChEBI" id="CHEBI:33738"/>
        <dbReference type="ChEBI" id="CHEBI:61963"/>
        <dbReference type="ChEBI" id="CHEBI:65315"/>
        <dbReference type="ChEBI" id="CHEBI:136798"/>
        <dbReference type="ChEBI" id="CHEBI:456215"/>
        <dbReference type="EC" id="2.8.1.4"/>
    </reaction>
</comment>
<comment type="pathway">
    <text evidence="11">Cofactor biosynthesis; thiamine diphosphate biosynthesis.</text>
</comment>
<evidence type="ECO:0000313" key="15">
    <source>
        <dbReference type="Proteomes" id="UP001169760"/>
    </source>
</evidence>
<feature type="binding site" evidence="11">
    <location>
        <position position="289"/>
    </location>
    <ligand>
        <name>ATP</name>
        <dbReference type="ChEBI" id="CHEBI:30616"/>
    </ligand>
</feature>
<dbReference type="NCBIfam" id="TIGR04271">
    <property type="entry name" value="ThiI_C_thiazole"/>
    <property type="match status" value="1"/>
</dbReference>
<dbReference type="PROSITE" id="PS51165">
    <property type="entry name" value="THUMP"/>
    <property type="match status" value="1"/>
</dbReference>
<dbReference type="InterPro" id="IPR001763">
    <property type="entry name" value="Rhodanese-like_dom"/>
</dbReference>
<dbReference type="CDD" id="cd11716">
    <property type="entry name" value="THUMP_ThiI"/>
    <property type="match status" value="1"/>
</dbReference>
<dbReference type="InterPro" id="IPR050102">
    <property type="entry name" value="tRNA_sulfurtransferase_ThiI"/>
</dbReference>
<dbReference type="PANTHER" id="PTHR43209:SF1">
    <property type="entry name" value="TRNA SULFURTRANSFERASE"/>
    <property type="match status" value="1"/>
</dbReference>
<dbReference type="Gene3D" id="3.30.2130.30">
    <property type="match status" value="1"/>
</dbReference>
<dbReference type="CDD" id="cd01712">
    <property type="entry name" value="PPase_ThiI"/>
    <property type="match status" value="1"/>
</dbReference>
<dbReference type="InterPro" id="IPR026340">
    <property type="entry name" value="THII_Thiazole_biosynth_dom"/>
</dbReference>
<dbReference type="Pfam" id="PF22025">
    <property type="entry name" value="ThiI_fer"/>
    <property type="match status" value="1"/>
</dbReference>
<keyword evidence="2 11" id="KW-0963">Cytoplasm</keyword>
<dbReference type="HAMAP" id="MF_00021">
    <property type="entry name" value="ThiI"/>
    <property type="match status" value="1"/>
</dbReference>
<evidence type="ECO:0000256" key="11">
    <source>
        <dbReference type="HAMAP-Rule" id="MF_00021"/>
    </source>
</evidence>
<dbReference type="CDD" id="cd00158">
    <property type="entry name" value="RHOD"/>
    <property type="match status" value="1"/>
</dbReference>
<dbReference type="InterPro" id="IPR036873">
    <property type="entry name" value="Rhodanese-like_dom_sf"/>
</dbReference>
<dbReference type="Gene3D" id="3.40.50.620">
    <property type="entry name" value="HUPs"/>
    <property type="match status" value="1"/>
</dbReference>
<dbReference type="EMBL" id="JAUOPB010000004">
    <property type="protein sequence ID" value="MDO6422074.1"/>
    <property type="molecule type" value="Genomic_DNA"/>
</dbReference>
<evidence type="ECO:0000256" key="8">
    <source>
        <dbReference type="ARBA" id="ARBA00022977"/>
    </source>
</evidence>
<feature type="binding site" evidence="11">
    <location>
        <position position="298"/>
    </location>
    <ligand>
        <name>ATP</name>
        <dbReference type="ChEBI" id="CHEBI:30616"/>
    </ligand>
</feature>
<dbReference type="Proteomes" id="UP001169760">
    <property type="component" value="Unassembled WGS sequence"/>
</dbReference>
<dbReference type="Gene3D" id="3.40.250.10">
    <property type="entry name" value="Rhodanese-like domain"/>
    <property type="match status" value="1"/>
</dbReference>
<evidence type="ECO:0000259" key="13">
    <source>
        <dbReference type="PROSITE" id="PS51165"/>
    </source>
</evidence>
<dbReference type="SUPFAM" id="SSF52402">
    <property type="entry name" value="Adenine nucleotide alpha hydrolases-like"/>
    <property type="match status" value="1"/>
</dbReference>